<sequence length="364" mass="38915">MDRSPSAQPEPTPSDDASAAEEGAAAAEDADSTSPYVAAVVKSTGIHPKSARMVALGLATFSADGEITRTWHGVFTIGEDPGPVHLHGLEPSDLDGAPRFGTVLGTVGELLDGRELITHDLPRTWGFIVEEAKRARRHANRANRGRRGRGRGRVRAGRIPAPTRVTDTLATARLQGVDLPDTRLRGVARTYGLDAPSPVASVDNIGVPERERTMADVELLVELWRAQGERAGDGPSSSTFATWPTDDLRADNVGLQRSGVRVDAMEAPRPNPNPGTYRPGGKLKVGMEFAIAPELTTPADDIIGAGVRAGLAYSEKVTRETSVLVCNRPADVTPEELTGKAMHAHRKDIPLVSDEAFLRLLENM</sequence>
<dbReference type="RefSeq" id="WP_035122654.1">
    <property type="nucleotide sequence ID" value="NZ_JRNE01000058.1"/>
</dbReference>
<feature type="compositionally biased region" description="Low complexity" evidence="1">
    <location>
        <begin position="14"/>
        <end position="27"/>
    </location>
</feature>
<evidence type="ECO:0000313" key="3">
    <source>
        <dbReference type="Proteomes" id="UP000029548"/>
    </source>
</evidence>
<dbReference type="EMBL" id="JRNE01000058">
    <property type="protein sequence ID" value="KGF16199.1"/>
    <property type="molecule type" value="Genomic_DNA"/>
</dbReference>
<feature type="region of interest" description="Disordered" evidence="1">
    <location>
        <begin position="1"/>
        <end position="33"/>
    </location>
</feature>
<accession>A0A096A5N1</accession>
<proteinExistence type="predicted"/>
<evidence type="ECO:0000256" key="1">
    <source>
        <dbReference type="SAM" id="MobiDB-lite"/>
    </source>
</evidence>
<dbReference type="SUPFAM" id="SSF53098">
    <property type="entry name" value="Ribonuclease H-like"/>
    <property type="match status" value="1"/>
</dbReference>
<gene>
    <name evidence="2" type="ORF">HMPREF1650_08825</name>
</gene>
<evidence type="ECO:0008006" key="4">
    <source>
        <dbReference type="Google" id="ProtNLM"/>
    </source>
</evidence>
<dbReference type="Proteomes" id="UP000029548">
    <property type="component" value="Unassembled WGS sequence"/>
</dbReference>
<organism evidence="2 3">
    <name type="scientific">Corynebacterium freneyi DNF00450</name>
    <dbReference type="NCBI Taxonomy" id="1287475"/>
    <lineage>
        <taxon>Bacteria</taxon>
        <taxon>Bacillati</taxon>
        <taxon>Actinomycetota</taxon>
        <taxon>Actinomycetes</taxon>
        <taxon>Mycobacteriales</taxon>
        <taxon>Corynebacteriaceae</taxon>
        <taxon>Corynebacterium</taxon>
    </lineage>
</organism>
<comment type="caution">
    <text evidence="2">The sequence shown here is derived from an EMBL/GenBank/DDBJ whole genome shotgun (WGS) entry which is preliminary data.</text>
</comment>
<reference evidence="2 3" key="1">
    <citation type="submission" date="2014-07" db="EMBL/GenBank/DDBJ databases">
        <authorList>
            <person name="McCorrison J."/>
            <person name="Sanka R."/>
            <person name="Torralba M."/>
            <person name="Gillis M."/>
            <person name="Haft D.H."/>
            <person name="Methe B."/>
            <person name="Sutton G."/>
            <person name="Nelson K.E."/>
        </authorList>
    </citation>
    <scope>NUCLEOTIDE SEQUENCE [LARGE SCALE GENOMIC DNA]</scope>
    <source>
        <strain evidence="2 3">DNF00450</strain>
    </source>
</reference>
<dbReference type="InterPro" id="IPR036420">
    <property type="entry name" value="BRCT_dom_sf"/>
</dbReference>
<protein>
    <recommendedName>
        <fullName evidence="4">DNA polymerase III subunit epsilon</fullName>
    </recommendedName>
</protein>
<dbReference type="GO" id="GO:0003676">
    <property type="term" value="F:nucleic acid binding"/>
    <property type="evidence" value="ECO:0007669"/>
    <property type="project" value="InterPro"/>
</dbReference>
<name>A0A096A5N1_9CORY</name>
<dbReference type="InterPro" id="IPR012337">
    <property type="entry name" value="RNaseH-like_sf"/>
</dbReference>
<dbReference type="InterPro" id="IPR036397">
    <property type="entry name" value="RNaseH_sf"/>
</dbReference>
<dbReference type="eggNOG" id="COG0847">
    <property type="taxonomic scope" value="Bacteria"/>
</dbReference>
<dbReference type="Gene3D" id="3.40.50.10190">
    <property type="entry name" value="BRCT domain"/>
    <property type="match status" value="1"/>
</dbReference>
<dbReference type="AlphaFoldDB" id="A0A096A5N1"/>
<dbReference type="Gene3D" id="3.30.420.10">
    <property type="entry name" value="Ribonuclease H-like superfamily/Ribonuclease H"/>
    <property type="match status" value="1"/>
</dbReference>
<evidence type="ECO:0000313" key="2">
    <source>
        <dbReference type="EMBL" id="KGF16199.1"/>
    </source>
</evidence>